<keyword evidence="3" id="KW-1185">Reference proteome</keyword>
<dbReference type="EMBL" id="VIIS01001294">
    <property type="protein sequence ID" value="KAF0300067.1"/>
    <property type="molecule type" value="Genomic_DNA"/>
</dbReference>
<accession>A0A6A4VVK3</accession>
<name>A0A6A4VVK3_AMPAM</name>
<evidence type="ECO:0000313" key="2">
    <source>
        <dbReference type="EMBL" id="KAF0300067.1"/>
    </source>
</evidence>
<protein>
    <submittedName>
        <fullName evidence="2">Fibroblast growth factor receptor 4</fullName>
    </submittedName>
</protein>
<dbReference type="AlphaFoldDB" id="A0A6A4VVK3"/>
<gene>
    <name evidence="2" type="primary">fgfr4</name>
    <name evidence="2" type="ORF">FJT64_027328</name>
</gene>
<comment type="caution">
    <text evidence="2">The sequence shown here is derived from an EMBL/GenBank/DDBJ whole genome shotgun (WGS) entry which is preliminary data.</text>
</comment>
<dbReference type="OrthoDB" id="6337809at2759"/>
<evidence type="ECO:0000256" key="1">
    <source>
        <dbReference type="SAM" id="MobiDB-lite"/>
    </source>
</evidence>
<feature type="compositionally biased region" description="Polar residues" evidence="1">
    <location>
        <begin position="52"/>
        <end position="94"/>
    </location>
</feature>
<feature type="region of interest" description="Disordered" evidence="1">
    <location>
        <begin position="52"/>
        <end position="173"/>
    </location>
</feature>
<evidence type="ECO:0000313" key="3">
    <source>
        <dbReference type="Proteomes" id="UP000440578"/>
    </source>
</evidence>
<proteinExistence type="predicted"/>
<dbReference type="Proteomes" id="UP000440578">
    <property type="component" value="Unassembled WGS sequence"/>
</dbReference>
<keyword evidence="2" id="KW-0675">Receptor</keyword>
<reference evidence="2 3" key="1">
    <citation type="submission" date="2019-07" db="EMBL/GenBank/DDBJ databases">
        <title>Draft genome assembly of a fouling barnacle, Amphibalanus amphitrite (Darwin, 1854): The first reference genome for Thecostraca.</title>
        <authorList>
            <person name="Kim W."/>
        </authorList>
    </citation>
    <scope>NUCLEOTIDE SEQUENCE [LARGE SCALE GENOMIC DNA]</scope>
    <source>
        <strain evidence="2">SNU_AA5</strain>
        <tissue evidence="2">Soma without cirri and trophi</tissue>
    </source>
</reference>
<organism evidence="2 3">
    <name type="scientific">Amphibalanus amphitrite</name>
    <name type="common">Striped barnacle</name>
    <name type="synonym">Balanus amphitrite</name>
    <dbReference type="NCBI Taxonomy" id="1232801"/>
    <lineage>
        <taxon>Eukaryota</taxon>
        <taxon>Metazoa</taxon>
        <taxon>Ecdysozoa</taxon>
        <taxon>Arthropoda</taxon>
        <taxon>Crustacea</taxon>
        <taxon>Multicrustacea</taxon>
        <taxon>Cirripedia</taxon>
        <taxon>Thoracica</taxon>
        <taxon>Thoracicalcarea</taxon>
        <taxon>Balanomorpha</taxon>
        <taxon>Balanoidea</taxon>
        <taxon>Balanidae</taxon>
        <taxon>Amphibalaninae</taxon>
        <taxon>Amphibalanus</taxon>
    </lineage>
</organism>
<sequence length="173" mass="19186">MRQCWQEQPSSRPTFSELSQWFDRMLQSGSEYLDLSTPLVLNREYFDLLSDGANQRNNQSPTNQQPTSATTNHRSVQPPTTESPLRSASNNQSPLRYGSVDQSARKPERLTYSSLLAHGSDTEDGGARDLPLNYSSLLLPDSEPEEGEDSGSGSDNPPRETCDEQCGLMEVSV</sequence>